<proteinExistence type="predicted"/>
<accession>A0A401LQC0</accession>
<protein>
    <submittedName>
        <fullName evidence="3">Arsenate reductase</fullName>
    </submittedName>
</protein>
<organism evidence="3 4">
    <name type="scientific">Bacteroides faecalis</name>
    <dbReference type="NCBI Taxonomy" id="2447885"/>
    <lineage>
        <taxon>Bacteria</taxon>
        <taxon>Pseudomonadati</taxon>
        <taxon>Bacteroidota</taxon>
        <taxon>Bacteroidia</taxon>
        <taxon>Bacteroidales</taxon>
        <taxon>Bacteroidaceae</taxon>
        <taxon>Bacteroides</taxon>
    </lineage>
</organism>
<dbReference type="InterPro" id="IPR023485">
    <property type="entry name" value="Ptyr_pPase"/>
</dbReference>
<dbReference type="Pfam" id="PF01451">
    <property type="entry name" value="LMWPc"/>
    <property type="match status" value="1"/>
</dbReference>
<evidence type="ECO:0000313" key="3">
    <source>
        <dbReference type="EMBL" id="GCB33637.1"/>
    </source>
</evidence>
<dbReference type="EMBL" id="BHWB01000002">
    <property type="protein sequence ID" value="GCB33637.1"/>
    <property type="molecule type" value="Genomic_DNA"/>
</dbReference>
<evidence type="ECO:0000313" key="4">
    <source>
        <dbReference type="Proteomes" id="UP000288079"/>
    </source>
</evidence>
<evidence type="ECO:0000256" key="1">
    <source>
        <dbReference type="ARBA" id="ARBA00022849"/>
    </source>
</evidence>
<dbReference type="Gene3D" id="3.40.50.2300">
    <property type="match status" value="1"/>
</dbReference>
<dbReference type="InterPro" id="IPR036196">
    <property type="entry name" value="Ptyr_pPase_sf"/>
</dbReference>
<dbReference type="GO" id="GO:0046685">
    <property type="term" value="P:response to arsenic-containing substance"/>
    <property type="evidence" value="ECO:0007669"/>
    <property type="project" value="UniProtKB-KW"/>
</dbReference>
<comment type="caution">
    <text evidence="3">The sequence shown here is derived from an EMBL/GenBank/DDBJ whole genome shotgun (WGS) entry which is preliminary data.</text>
</comment>
<keyword evidence="4" id="KW-1185">Reference proteome</keyword>
<dbReference type="SMART" id="SM00226">
    <property type="entry name" value="LMWPc"/>
    <property type="match status" value="1"/>
</dbReference>
<evidence type="ECO:0000259" key="2">
    <source>
        <dbReference type="SMART" id="SM00226"/>
    </source>
</evidence>
<feature type="domain" description="Phosphotyrosine protein phosphatase I" evidence="2">
    <location>
        <begin position="1"/>
        <end position="120"/>
    </location>
</feature>
<dbReference type="PANTHER" id="PTHR43428:SF1">
    <property type="entry name" value="ARSENATE REDUCTASE"/>
    <property type="match status" value="1"/>
</dbReference>
<sequence length="123" mass="14053">MAQGILKQLQPSFEVHSAGVRPASEIHPLAVQVMHEIGIDISGHYPKQVDHYLNESWDYVITVCGGARETCPIFNGEVKHKLHIGFDDPDAFVGTQEEIISEFRRVRDEIREKLQKFIQKLDE</sequence>
<dbReference type="SUPFAM" id="SSF52788">
    <property type="entry name" value="Phosphotyrosine protein phosphatases I"/>
    <property type="match status" value="1"/>
</dbReference>
<dbReference type="AlphaFoldDB" id="A0A401LQC0"/>
<name>A0A401LQC0_9BACE</name>
<dbReference type="Proteomes" id="UP000288079">
    <property type="component" value="Unassembled WGS sequence"/>
</dbReference>
<gene>
    <name evidence="3" type="primary">arsC</name>
    <name evidence="3" type="ORF">KGMB02408_05820</name>
</gene>
<reference evidence="3 4" key="1">
    <citation type="submission" date="2018-10" db="EMBL/GenBank/DDBJ databases">
        <title>Draft Genome Sequence of Bacteroides sp. KCTC 15687.</title>
        <authorList>
            <person name="Yu S.Y."/>
            <person name="Kim J.S."/>
            <person name="Oh B.S."/>
            <person name="Park S.H."/>
            <person name="Kang S.W."/>
            <person name="Park J.E."/>
            <person name="Choi S.H."/>
            <person name="Han K.I."/>
            <person name="Lee K.C."/>
            <person name="Eom M.K."/>
            <person name="Suh M.K."/>
            <person name="Lee D.H."/>
            <person name="Yoon H."/>
            <person name="Kim B."/>
            <person name="Yang S.J."/>
            <person name="Lee J.S."/>
            <person name="Lee J.H."/>
        </authorList>
    </citation>
    <scope>NUCLEOTIDE SEQUENCE [LARGE SCALE GENOMIC DNA]</scope>
    <source>
        <strain evidence="3 4">KCTC 15687</strain>
    </source>
</reference>
<dbReference type="CDD" id="cd16345">
    <property type="entry name" value="LMWP_ArsC"/>
    <property type="match status" value="1"/>
</dbReference>
<keyword evidence="1" id="KW-0059">Arsenical resistance</keyword>
<dbReference type="PANTHER" id="PTHR43428">
    <property type="entry name" value="ARSENATE REDUCTASE"/>
    <property type="match status" value="1"/>
</dbReference>